<dbReference type="PANTHER" id="PTHR11573:SF6">
    <property type="entry name" value="RIBONUCLEOSIDE-DIPHOSPHATE REDUCTASE LARGE SUBUNIT"/>
    <property type="match status" value="1"/>
</dbReference>
<comment type="catalytic activity">
    <reaction evidence="3">
        <text>a 2'-deoxyribonucleoside 5'-diphosphate + [thioredoxin]-disulfide + H2O = a ribonucleoside 5'-diphosphate + [thioredoxin]-dithiol</text>
        <dbReference type="Rhea" id="RHEA:23252"/>
        <dbReference type="Rhea" id="RHEA-COMP:10698"/>
        <dbReference type="Rhea" id="RHEA-COMP:10700"/>
        <dbReference type="ChEBI" id="CHEBI:15377"/>
        <dbReference type="ChEBI" id="CHEBI:29950"/>
        <dbReference type="ChEBI" id="CHEBI:50058"/>
        <dbReference type="ChEBI" id="CHEBI:57930"/>
        <dbReference type="ChEBI" id="CHEBI:73316"/>
        <dbReference type="EC" id="1.17.4.1"/>
    </reaction>
</comment>
<dbReference type="GO" id="GO:0009263">
    <property type="term" value="P:deoxyribonucleotide biosynthetic process"/>
    <property type="evidence" value="ECO:0007669"/>
    <property type="project" value="UniProtKB-KW"/>
</dbReference>
<comment type="function">
    <text evidence="3">Provides the precursors necessary for DNA synthesis. Catalyzes the biosynthesis of deoxyribonucleotides from the corresponding ribonucleotides.</text>
</comment>
<dbReference type="EC" id="1.17.4.1" evidence="3"/>
<dbReference type="Pfam" id="PF00317">
    <property type="entry name" value="Ribonuc_red_lgN"/>
    <property type="match status" value="1"/>
</dbReference>
<name>A0A5B8RMA5_9VIRU</name>
<dbReference type="GO" id="GO:0004748">
    <property type="term" value="F:ribonucleoside-diphosphate reductase activity, thioredoxin disulfide as acceptor"/>
    <property type="evidence" value="ECO:0007669"/>
    <property type="project" value="UniProtKB-EC"/>
</dbReference>
<sequence>MSDIIIDLSRDSKFDELGLKRLKESYMMPGETSPQERFAYVCKQFGTDKDHSQRLYEYTSKHWLSLSTPILSFGKANHGLPISCYLSWIEDTKEGLIDTLSEVNRLSMLGGGVGVGVGIRTSDNKSTGVMSHLNTYDACSLAYKQDGVRRGSYAMYLNINHPDVLQFIDMRKPTGDHNIRCLNLHHGLNISDEFMELIEKCDGGGNIDDTWNLIDPHTKKITTVGARDLWQRILETRMKTGEPYICFIDTCNKHMYDFQKKKGLTIKQSNLCSEIILPTDSTRTAVCCLSSLNLEYYDEWKDNDLFIKDVMEMLDNALTIFIEKAPPTISRAVNSAKKERSIGIGVLGFHSFLQQKNIPFESDEAAKINIDIFTKLRSEIDTFNLFFGSLRGSPEDAEGTGRRFCYTMAIAPTATSSIIMGNTSPSVEPSRANTYRQDTLSGSFLNINKNLLRILSQRLNDQELKEVLSNIIANRGSVQQLPNHLLSEHEKQVFKTAFEIDQRWIIKHAADRQIRIDQGQSINLFLRPDIHKRELHFLHLYAWKSGLKTLYYLRSEKIADADKISSNYMINSINFTNIKESIKVSILEIYNKEKMEEKEEKICKLTNGRRLSGCFACE</sequence>
<evidence type="ECO:0000256" key="2">
    <source>
        <dbReference type="ARBA" id="ARBA00023002"/>
    </source>
</evidence>
<feature type="domain" description="Ribonucleotide reductase large subunit C-terminal" evidence="5">
    <location>
        <begin position="395"/>
        <end position="553"/>
    </location>
</feature>
<dbReference type="UniPathway" id="UPA00326"/>
<dbReference type="SUPFAM" id="SSF48168">
    <property type="entry name" value="R1 subunit of ribonucleotide reductase, N-terminal domain"/>
    <property type="match status" value="1"/>
</dbReference>
<evidence type="ECO:0000256" key="1">
    <source>
        <dbReference type="ARBA" id="ARBA00010406"/>
    </source>
</evidence>
<accession>A0A5B8RMA5</accession>
<dbReference type="GO" id="GO:0005524">
    <property type="term" value="F:ATP binding"/>
    <property type="evidence" value="ECO:0007669"/>
    <property type="project" value="InterPro"/>
</dbReference>
<evidence type="ECO:0000259" key="5">
    <source>
        <dbReference type="Pfam" id="PF02867"/>
    </source>
</evidence>
<dbReference type="NCBIfam" id="NF006577">
    <property type="entry name" value="PRK09102.1"/>
    <property type="match status" value="1"/>
</dbReference>
<feature type="domain" description="Ribonucleotide reductase large subunit N-terminal" evidence="4">
    <location>
        <begin position="13"/>
        <end position="77"/>
    </location>
</feature>
<dbReference type="PANTHER" id="PTHR11573">
    <property type="entry name" value="RIBONUCLEOSIDE-DIPHOSPHATE REDUCTASE LARGE CHAIN"/>
    <property type="match status" value="1"/>
</dbReference>
<dbReference type="InterPro" id="IPR000788">
    <property type="entry name" value="RNR_lg_C"/>
</dbReference>
<evidence type="ECO:0000259" key="4">
    <source>
        <dbReference type="Pfam" id="PF00317"/>
    </source>
</evidence>
<protein>
    <recommendedName>
        <fullName evidence="3">Ribonucleoside-diphosphate reductase</fullName>
        <ecNumber evidence="3">1.17.4.1</ecNumber>
    </recommendedName>
</protein>
<dbReference type="InterPro" id="IPR039718">
    <property type="entry name" value="Rrm1"/>
</dbReference>
<keyword evidence="3" id="KW-0215">Deoxyribonucleotide synthesis</keyword>
<dbReference type="EMBL" id="MN081869">
    <property type="protein sequence ID" value="QEA08207.1"/>
    <property type="molecule type" value="Genomic_DNA"/>
</dbReference>
<feature type="domain" description="Ribonucleotide reductase large subunit C-terminal" evidence="5">
    <location>
        <begin position="83"/>
        <end position="377"/>
    </location>
</feature>
<proteinExistence type="inferred from homology"/>
<dbReference type="InterPro" id="IPR013509">
    <property type="entry name" value="RNR_lsu_N"/>
</dbReference>
<dbReference type="Gene3D" id="3.20.70.20">
    <property type="match status" value="1"/>
</dbReference>
<organism evidence="6">
    <name type="scientific">Iridovirus Liz-CrIV</name>
    <dbReference type="NCBI Taxonomy" id="2594309"/>
    <lineage>
        <taxon>Viruses</taxon>
        <taxon>Varidnaviria</taxon>
        <taxon>Bamfordvirae</taxon>
        <taxon>Nucleocytoviricota</taxon>
        <taxon>Megaviricetes</taxon>
        <taxon>Pimascovirales</taxon>
        <taxon>Pimascovirales incertae sedis</taxon>
        <taxon>Iridoviridae</taxon>
    </lineage>
</organism>
<reference evidence="6" key="1">
    <citation type="journal article" date="2019" name="Viruses">
        <title>Detection and Characterization of Invertebrate Iridoviruses Found in Reptiles and Prey Insects in Europe over the Past Two Decades.</title>
        <authorList>
            <person name="Papp T."/>
            <person name="Marschang R.E."/>
        </authorList>
    </citation>
    <scope>NUCLEOTIDE SEQUENCE</scope>
    <source>
        <strain evidence="6">Liz-CrIV</strain>
    </source>
</reference>
<dbReference type="Pfam" id="PF02867">
    <property type="entry name" value="Ribonuc_red_lgC"/>
    <property type="match status" value="2"/>
</dbReference>
<evidence type="ECO:0000313" key="6">
    <source>
        <dbReference type="EMBL" id="QEA08207.1"/>
    </source>
</evidence>
<keyword evidence="2 3" id="KW-0560">Oxidoreductase</keyword>
<comment type="similarity">
    <text evidence="1 3">Belongs to the ribonucleoside diphosphate reductase large chain family.</text>
</comment>
<dbReference type="SUPFAM" id="SSF51998">
    <property type="entry name" value="PFL-like glycyl radical enzymes"/>
    <property type="match status" value="1"/>
</dbReference>
<evidence type="ECO:0000256" key="3">
    <source>
        <dbReference type="RuleBase" id="RU003410"/>
    </source>
</evidence>
<dbReference type="InterPro" id="IPR008926">
    <property type="entry name" value="RNR_R1-su_N"/>
</dbReference>
<dbReference type="PRINTS" id="PR01183">
    <property type="entry name" value="RIBORDTASEM1"/>
</dbReference>